<dbReference type="EMBL" id="MU251309">
    <property type="protein sequence ID" value="KAG9249449.1"/>
    <property type="molecule type" value="Genomic_DNA"/>
</dbReference>
<accession>A0A9P8CJG5</accession>
<dbReference type="OrthoDB" id="4502952at2759"/>
<gene>
    <name evidence="1" type="ORF">F5Z01DRAFT_697879</name>
</gene>
<comment type="caution">
    <text evidence="1">The sequence shown here is derived from an EMBL/GenBank/DDBJ whole genome shotgun (WGS) entry which is preliminary data.</text>
</comment>
<dbReference type="Proteomes" id="UP000887229">
    <property type="component" value="Unassembled WGS sequence"/>
</dbReference>
<dbReference type="AlphaFoldDB" id="A0A9P8CJG5"/>
<evidence type="ECO:0000313" key="2">
    <source>
        <dbReference type="Proteomes" id="UP000887229"/>
    </source>
</evidence>
<proteinExistence type="predicted"/>
<organism evidence="1 2">
    <name type="scientific">Emericellopsis atlantica</name>
    <dbReference type="NCBI Taxonomy" id="2614577"/>
    <lineage>
        <taxon>Eukaryota</taxon>
        <taxon>Fungi</taxon>
        <taxon>Dikarya</taxon>
        <taxon>Ascomycota</taxon>
        <taxon>Pezizomycotina</taxon>
        <taxon>Sordariomycetes</taxon>
        <taxon>Hypocreomycetidae</taxon>
        <taxon>Hypocreales</taxon>
        <taxon>Bionectriaceae</taxon>
        <taxon>Emericellopsis</taxon>
    </lineage>
</organism>
<dbReference type="GeneID" id="70297240"/>
<evidence type="ECO:0000313" key="1">
    <source>
        <dbReference type="EMBL" id="KAG9249449.1"/>
    </source>
</evidence>
<name>A0A9P8CJG5_9HYPO</name>
<sequence>MDAAASAVLEVGAGALQALNQFLEDTDTARCWYGSDYGYFTTWSWRMLLPPFRKRKINNIFGVHADDWEQLIRNCLLNHKEWIHAAQSSDTGECSWLPLYRALPGEKRHDWREKAQQSSSYIGAVRSRPAARFDVWGLVVLAFANGAGLDITHGSNGGFFAEMSARDFVVTVWQHDLSGSMIGHIEPRNQASEQHMIMTDSEWQNLLYHGHSFKEDHHVFGWPSNGDTQHQPPKNLTTDHHDSELKHLIIDYQMVKRLQKHLLGALRQCYEFWDACDYKISEEEGHPKEATRQKICDIRRHLTSFKKFLSMKLSPCHQEYPSRGMMHSTTLPETCMFWMA</sequence>
<keyword evidence="2" id="KW-1185">Reference proteome</keyword>
<reference evidence="1" key="1">
    <citation type="journal article" date="2021" name="IMA Fungus">
        <title>Genomic characterization of three marine fungi, including Emericellopsis atlantica sp. nov. with signatures of a generalist lifestyle and marine biomass degradation.</title>
        <authorList>
            <person name="Hagestad O.C."/>
            <person name="Hou L."/>
            <person name="Andersen J.H."/>
            <person name="Hansen E.H."/>
            <person name="Altermark B."/>
            <person name="Li C."/>
            <person name="Kuhnert E."/>
            <person name="Cox R.J."/>
            <person name="Crous P.W."/>
            <person name="Spatafora J.W."/>
            <person name="Lail K."/>
            <person name="Amirebrahimi M."/>
            <person name="Lipzen A."/>
            <person name="Pangilinan J."/>
            <person name="Andreopoulos W."/>
            <person name="Hayes R.D."/>
            <person name="Ng V."/>
            <person name="Grigoriev I.V."/>
            <person name="Jackson S.A."/>
            <person name="Sutton T.D.S."/>
            <person name="Dobson A.D.W."/>
            <person name="Rama T."/>
        </authorList>
    </citation>
    <scope>NUCLEOTIDE SEQUENCE</scope>
    <source>
        <strain evidence="1">TS7</strain>
    </source>
</reference>
<dbReference type="RefSeq" id="XP_046113373.1">
    <property type="nucleotide sequence ID" value="XM_046266337.1"/>
</dbReference>
<protein>
    <submittedName>
        <fullName evidence="1">Uncharacterized protein</fullName>
    </submittedName>
</protein>